<comment type="similarity">
    <text evidence="2">Belongs to the membrane fusion protein (MFP) (TC 8.A.1) family.</text>
</comment>
<dbReference type="STRING" id="1802115.A2756_02395"/>
<keyword evidence="3" id="KW-0175">Coiled coil</keyword>
<dbReference type="PANTHER" id="PTHR32347:SF23">
    <property type="entry name" value="BLL5650 PROTEIN"/>
    <property type="match status" value="1"/>
</dbReference>
<dbReference type="Pfam" id="PF25954">
    <property type="entry name" value="Beta-barrel_RND_2"/>
    <property type="match status" value="1"/>
</dbReference>
<reference evidence="5 6" key="1">
    <citation type="journal article" date="2016" name="Nat. Commun.">
        <title>Thousands of microbial genomes shed light on interconnected biogeochemical processes in an aquifer system.</title>
        <authorList>
            <person name="Anantharaman K."/>
            <person name="Brown C.T."/>
            <person name="Hug L.A."/>
            <person name="Sharon I."/>
            <person name="Castelle C.J."/>
            <person name="Probst A.J."/>
            <person name="Thomas B.C."/>
            <person name="Singh A."/>
            <person name="Wilkins M.J."/>
            <person name="Karaoz U."/>
            <person name="Brodie E.L."/>
            <person name="Williams K.H."/>
            <person name="Hubbard S.S."/>
            <person name="Banfield J.F."/>
        </authorList>
    </citation>
    <scope>NUCLEOTIDE SEQUENCE [LARGE SCALE GENOMIC DNA]</scope>
</reference>
<evidence type="ECO:0000256" key="2">
    <source>
        <dbReference type="ARBA" id="ARBA00009477"/>
    </source>
</evidence>
<protein>
    <recommendedName>
        <fullName evidence="4">CusB-like beta-barrel domain-containing protein</fullName>
    </recommendedName>
</protein>
<dbReference type="InterPro" id="IPR058792">
    <property type="entry name" value="Beta-barrel_RND_2"/>
</dbReference>
<dbReference type="EMBL" id="MHNL01000005">
    <property type="protein sequence ID" value="OGZ45735.1"/>
    <property type="molecule type" value="Genomic_DNA"/>
</dbReference>
<dbReference type="InterPro" id="IPR006143">
    <property type="entry name" value="RND_pump_MFP"/>
</dbReference>
<dbReference type="PANTHER" id="PTHR32347">
    <property type="entry name" value="EFFLUX SYSTEM COMPONENT YKNX-RELATED"/>
    <property type="match status" value="1"/>
</dbReference>
<evidence type="ECO:0000256" key="3">
    <source>
        <dbReference type="ARBA" id="ARBA00023054"/>
    </source>
</evidence>
<gene>
    <name evidence="5" type="ORF">A2756_02395</name>
</gene>
<proteinExistence type="inferred from homology"/>
<dbReference type="GO" id="GO:0022857">
    <property type="term" value="F:transmembrane transporter activity"/>
    <property type="evidence" value="ECO:0007669"/>
    <property type="project" value="InterPro"/>
</dbReference>
<sequence>MKGSRFVRFLKKPISIALLVVLVGGGAFGVFYARKKNARPELLTVERGAIVQEVAATGTTKPLKSIDLAFERGGKISFITADVGAKVAQGQMLAELSSADLAADVAQDEATLAVERAKLDELRRGTRPEEIRIQEVKVANAETSLADAKIGLVDKIEDAYTKSDDAIRGTADQFLTSNISIDFFAGKAQLKLDLQERYGILKDHLVAWQTSLVAVRTDARLDAQVLQAKTYLSESRIFLERLSLAVNALTPTAGLTQTSIDAYKSDISTARTNINTAIVNLSTADEKFRSADSALVLAQNELALKKAGSTKEQIAAQEAYVQQAEARLASTHASLSKNIIRTPIAGIITKRNYDPGEVVAANTAVLLLISEDALEIEVFIPEVDIGKIAPGNPVAVTFDAFPGDTFTEMVAYIDPAETVVDGVVNFKTKIVLTTKDARLRSGLTANLHIQTFSKSDVLKVPSFAIVEKDGKSFVRIPEGNAYREVLVVTGVRGQDGKVEIVSGVKEGDRILNVAIKTN</sequence>
<dbReference type="SUPFAM" id="SSF111369">
    <property type="entry name" value="HlyD-like secretion proteins"/>
    <property type="match status" value="2"/>
</dbReference>
<accession>A0A1G2G660</accession>
<dbReference type="InterPro" id="IPR050465">
    <property type="entry name" value="UPF0194_transport"/>
</dbReference>
<dbReference type="Gene3D" id="2.40.420.20">
    <property type="match status" value="1"/>
</dbReference>
<evidence type="ECO:0000259" key="4">
    <source>
        <dbReference type="Pfam" id="PF25954"/>
    </source>
</evidence>
<comment type="caution">
    <text evidence="5">The sequence shown here is derived from an EMBL/GenBank/DDBJ whole genome shotgun (WGS) entry which is preliminary data.</text>
</comment>
<dbReference type="AlphaFoldDB" id="A0A1G2G660"/>
<dbReference type="Gene3D" id="2.40.50.100">
    <property type="match status" value="1"/>
</dbReference>
<evidence type="ECO:0000313" key="6">
    <source>
        <dbReference type="Proteomes" id="UP000177785"/>
    </source>
</evidence>
<dbReference type="Gene3D" id="1.10.287.470">
    <property type="entry name" value="Helix hairpin bin"/>
    <property type="match status" value="1"/>
</dbReference>
<comment type="subcellular location">
    <subcellularLocation>
        <location evidence="1">Cell envelope</location>
    </subcellularLocation>
</comment>
<feature type="domain" description="CusB-like beta-barrel" evidence="4">
    <location>
        <begin position="376"/>
        <end position="450"/>
    </location>
</feature>
<dbReference type="Proteomes" id="UP000177785">
    <property type="component" value="Unassembled WGS sequence"/>
</dbReference>
<organism evidence="5 6">
    <name type="scientific">Candidatus Ryanbacteria bacterium RIFCSPHIGHO2_01_FULL_48_27</name>
    <dbReference type="NCBI Taxonomy" id="1802115"/>
    <lineage>
        <taxon>Bacteria</taxon>
        <taxon>Candidatus Ryaniibacteriota</taxon>
    </lineage>
</organism>
<dbReference type="GO" id="GO:0016020">
    <property type="term" value="C:membrane"/>
    <property type="evidence" value="ECO:0007669"/>
    <property type="project" value="InterPro"/>
</dbReference>
<dbReference type="GO" id="GO:0030313">
    <property type="term" value="C:cell envelope"/>
    <property type="evidence" value="ECO:0007669"/>
    <property type="project" value="UniProtKB-SubCell"/>
</dbReference>
<dbReference type="Gene3D" id="2.40.30.170">
    <property type="match status" value="1"/>
</dbReference>
<dbReference type="NCBIfam" id="TIGR01730">
    <property type="entry name" value="RND_mfp"/>
    <property type="match status" value="1"/>
</dbReference>
<evidence type="ECO:0000256" key="1">
    <source>
        <dbReference type="ARBA" id="ARBA00004196"/>
    </source>
</evidence>
<name>A0A1G2G660_9BACT</name>
<evidence type="ECO:0000313" key="5">
    <source>
        <dbReference type="EMBL" id="OGZ45735.1"/>
    </source>
</evidence>